<dbReference type="Pfam" id="PF15465">
    <property type="entry name" value="DUF4634"/>
    <property type="match status" value="1"/>
</dbReference>
<dbReference type="OrthoDB" id="9834409at2759"/>
<sequence length="107" mass="11777">MDVLFTAILVVPLILDDFIANFTIDYSMFEAEDRLQSTLNKEVTTEAIETTISLQTQPEDKENPVTTKPLTMETQSPELNSATGSSLLSPLLLSLSWALIQGVMCVP</sequence>
<dbReference type="CTD" id="101652586"/>
<proteinExistence type="predicted"/>
<protein>
    <submittedName>
        <fullName evidence="4">Uncharacterized protein C1orf54 homolog isoform X1</fullName>
    </submittedName>
</protein>
<dbReference type="PANTHER" id="PTHR37870:SF1">
    <property type="entry name" value="CHROMOSOME 2 C1ORF54 HOMOLOG"/>
    <property type="match status" value="1"/>
</dbReference>
<evidence type="ECO:0000256" key="2">
    <source>
        <dbReference type="SAM" id="SignalP"/>
    </source>
</evidence>
<dbReference type="Proteomes" id="UP000515203">
    <property type="component" value="Unplaced"/>
</dbReference>
<dbReference type="RefSeq" id="XP_023572173.1">
    <property type="nucleotide sequence ID" value="XM_023716405.1"/>
</dbReference>
<reference evidence="4" key="1">
    <citation type="submission" date="2025-08" db="UniProtKB">
        <authorList>
            <consortium name="RefSeq"/>
        </authorList>
    </citation>
    <scope>IDENTIFICATION</scope>
</reference>
<feature type="signal peptide" evidence="2">
    <location>
        <begin position="1"/>
        <end position="20"/>
    </location>
</feature>
<feature type="region of interest" description="Disordered" evidence="1">
    <location>
        <begin position="53"/>
        <end position="81"/>
    </location>
</feature>
<evidence type="ECO:0000256" key="1">
    <source>
        <dbReference type="SAM" id="MobiDB-lite"/>
    </source>
</evidence>
<feature type="compositionally biased region" description="Polar residues" evidence="1">
    <location>
        <begin position="64"/>
        <end position="81"/>
    </location>
</feature>
<name>A0A6P6EJD6_OCTDE</name>
<organism evidence="3 4">
    <name type="scientific">Octodon degus</name>
    <name type="common">Degu</name>
    <name type="synonym">Sciurus degus</name>
    <dbReference type="NCBI Taxonomy" id="10160"/>
    <lineage>
        <taxon>Eukaryota</taxon>
        <taxon>Metazoa</taxon>
        <taxon>Chordata</taxon>
        <taxon>Craniata</taxon>
        <taxon>Vertebrata</taxon>
        <taxon>Euteleostomi</taxon>
        <taxon>Mammalia</taxon>
        <taxon>Eutheria</taxon>
        <taxon>Euarchontoglires</taxon>
        <taxon>Glires</taxon>
        <taxon>Rodentia</taxon>
        <taxon>Hystricomorpha</taxon>
        <taxon>Octodontidae</taxon>
        <taxon>Octodon</taxon>
    </lineage>
</organism>
<evidence type="ECO:0000313" key="3">
    <source>
        <dbReference type="Proteomes" id="UP000515203"/>
    </source>
</evidence>
<evidence type="ECO:0000313" key="4">
    <source>
        <dbReference type="RefSeq" id="XP_023572173.1"/>
    </source>
</evidence>
<feature type="chain" id="PRO_5028474681" evidence="2">
    <location>
        <begin position="21"/>
        <end position="107"/>
    </location>
</feature>
<dbReference type="PANTHER" id="PTHR37870">
    <property type="entry name" value="CHROMOSOME 1 OPEN READING FRAME 54"/>
    <property type="match status" value="1"/>
</dbReference>
<gene>
    <name evidence="4" type="primary">CUNH1orf54</name>
</gene>
<keyword evidence="3" id="KW-1185">Reference proteome</keyword>
<dbReference type="InParanoid" id="A0A6P6EJD6"/>
<keyword evidence="2" id="KW-0732">Signal</keyword>
<accession>A0A6P6EJD6</accession>
<dbReference type="AlphaFoldDB" id="A0A6P6EJD6"/>
<dbReference type="InterPro" id="IPR027957">
    <property type="entry name" value="DUF4634"/>
</dbReference>
<dbReference type="GeneID" id="111817071"/>